<dbReference type="AlphaFoldDB" id="A0AA86RDZ7"/>
<sequence length="382" mass="45081">MQLNSDSENYNNARVNNKEIQEILLESDNALMEMYQSQIKDETLTIYSNKDLKSLDFICKLKINKLGLWTCYNIIPKLESQTIRQIEIMDCYIQSIKDFQLENLEILVIQNHFRKESDTLVKEIVTFSKLKELTLGKWTIDISPLSQIAGLNKLYLIKCELRSIETLRFLINLEHLRFCRINIDLIQIQNLIQLTNLQLDDCSLDNINALKPLVNLIDLNIDCNPDIDITSIQFLTKLIQLSMFKCCLVNLDPLRLLYKLEELRIYNNQIVYIQPLYELKQLSKLYAHSNQLVDIQSLAQHPYFNVFSLDYQNQPTQDELKAANVMRDIDNQITSLKYISRQYNRLKSQSTIFRQYITQQLQKQYDNQLQFLFFTNTNDGFQ</sequence>
<evidence type="ECO:0000313" key="4">
    <source>
        <dbReference type="EMBL" id="CAL6001093.1"/>
    </source>
</evidence>
<organism evidence="3">
    <name type="scientific">Hexamita inflata</name>
    <dbReference type="NCBI Taxonomy" id="28002"/>
    <lineage>
        <taxon>Eukaryota</taxon>
        <taxon>Metamonada</taxon>
        <taxon>Diplomonadida</taxon>
        <taxon>Hexamitidae</taxon>
        <taxon>Hexamitinae</taxon>
        <taxon>Hexamita</taxon>
    </lineage>
</organism>
<evidence type="ECO:0000256" key="1">
    <source>
        <dbReference type="ARBA" id="ARBA00022614"/>
    </source>
</evidence>
<evidence type="ECO:0000313" key="3">
    <source>
        <dbReference type="EMBL" id="CAI9976231.1"/>
    </source>
</evidence>
<keyword evidence="1" id="KW-0433">Leucine-rich repeat</keyword>
<evidence type="ECO:0000313" key="5">
    <source>
        <dbReference type="Proteomes" id="UP001642409"/>
    </source>
</evidence>
<dbReference type="EMBL" id="CATOUU010001173">
    <property type="protein sequence ID" value="CAI9976231.1"/>
    <property type="molecule type" value="Genomic_DNA"/>
</dbReference>
<dbReference type="SUPFAM" id="SSF52058">
    <property type="entry name" value="L domain-like"/>
    <property type="match status" value="1"/>
</dbReference>
<dbReference type="EMBL" id="CAXDID020000043">
    <property type="protein sequence ID" value="CAL6001093.1"/>
    <property type="molecule type" value="Genomic_DNA"/>
</dbReference>
<proteinExistence type="predicted"/>
<name>A0AA86RDZ7_9EUKA</name>
<dbReference type="InterPro" id="IPR050836">
    <property type="entry name" value="SDS22/Internalin_LRR"/>
</dbReference>
<dbReference type="InterPro" id="IPR032675">
    <property type="entry name" value="LRR_dom_sf"/>
</dbReference>
<keyword evidence="5" id="KW-1185">Reference proteome</keyword>
<gene>
    <name evidence="4" type="ORF">HINF_LOCUS17211</name>
    <name evidence="3" type="ORF">HINF_LOCUS63876</name>
</gene>
<dbReference type="Gene3D" id="3.80.10.10">
    <property type="entry name" value="Ribonuclease Inhibitor"/>
    <property type="match status" value="1"/>
</dbReference>
<dbReference type="PANTHER" id="PTHR46652">
    <property type="entry name" value="LEUCINE-RICH REPEAT AND IQ DOMAIN-CONTAINING PROTEIN 1-RELATED"/>
    <property type="match status" value="1"/>
</dbReference>
<dbReference type="PANTHER" id="PTHR46652:SF3">
    <property type="entry name" value="LEUCINE-RICH REPEAT-CONTAINING PROTEIN 9"/>
    <property type="match status" value="1"/>
</dbReference>
<reference evidence="4 5" key="2">
    <citation type="submission" date="2024-07" db="EMBL/GenBank/DDBJ databases">
        <authorList>
            <person name="Akdeniz Z."/>
        </authorList>
    </citation>
    <scope>NUCLEOTIDE SEQUENCE [LARGE SCALE GENOMIC DNA]</scope>
</reference>
<reference evidence="3" key="1">
    <citation type="submission" date="2023-06" db="EMBL/GenBank/DDBJ databases">
        <authorList>
            <person name="Kurt Z."/>
        </authorList>
    </citation>
    <scope>NUCLEOTIDE SEQUENCE</scope>
</reference>
<protein>
    <submittedName>
        <fullName evidence="3">Leucine-rich repeat domain-containing protein</fullName>
    </submittedName>
    <submittedName>
        <fullName evidence="4">Leucine-rich_repeat domain-containing protein</fullName>
    </submittedName>
</protein>
<evidence type="ECO:0000256" key="2">
    <source>
        <dbReference type="ARBA" id="ARBA00022737"/>
    </source>
</evidence>
<dbReference type="PROSITE" id="PS51450">
    <property type="entry name" value="LRR"/>
    <property type="match status" value="1"/>
</dbReference>
<accession>A0AA86RDZ7</accession>
<keyword evidence="2" id="KW-0677">Repeat</keyword>
<dbReference type="Proteomes" id="UP001642409">
    <property type="component" value="Unassembled WGS sequence"/>
</dbReference>
<dbReference type="InterPro" id="IPR001611">
    <property type="entry name" value="Leu-rich_rpt"/>
</dbReference>
<comment type="caution">
    <text evidence="3">The sequence shown here is derived from an EMBL/GenBank/DDBJ whole genome shotgun (WGS) entry which is preliminary data.</text>
</comment>